<dbReference type="PANTHER" id="PTHR46518">
    <property type="entry name" value="COILED-COIL DOMAIN-CONTAINING PROTEIN 151"/>
    <property type="match status" value="1"/>
</dbReference>
<feature type="coiled-coil region" evidence="1">
    <location>
        <begin position="35"/>
        <end position="116"/>
    </location>
</feature>
<dbReference type="PANTHER" id="PTHR46518:SF1">
    <property type="entry name" value="OUTER DYNEIN ARM-DOCKING COMPLEX SUBUNIT 3"/>
    <property type="match status" value="1"/>
</dbReference>
<proteinExistence type="predicted"/>
<name>A0A7S3JSC0_9STRA</name>
<feature type="region of interest" description="Disordered" evidence="2">
    <location>
        <begin position="262"/>
        <end position="292"/>
    </location>
</feature>
<evidence type="ECO:0000256" key="2">
    <source>
        <dbReference type="SAM" id="MobiDB-lite"/>
    </source>
</evidence>
<accession>A0A7S3JSC0</accession>
<organism evidence="3">
    <name type="scientific">Aureoumbra lagunensis</name>
    <dbReference type="NCBI Taxonomy" id="44058"/>
    <lineage>
        <taxon>Eukaryota</taxon>
        <taxon>Sar</taxon>
        <taxon>Stramenopiles</taxon>
        <taxon>Ochrophyta</taxon>
        <taxon>Pelagophyceae</taxon>
        <taxon>Pelagomonadales</taxon>
        <taxon>Aureoumbra</taxon>
    </lineage>
</organism>
<protein>
    <submittedName>
        <fullName evidence="3">Uncharacterized protein</fullName>
    </submittedName>
</protein>
<dbReference type="GO" id="GO:0097542">
    <property type="term" value="C:ciliary tip"/>
    <property type="evidence" value="ECO:0007669"/>
    <property type="project" value="TreeGrafter"/>
</dbReference>
<reference evidence="3" key="1">
    <citation type="submission" date="2021-01" db="EMBL/GenBank/DDBJ databases">
        <authorList>
            <person name="Corre E."/>
            <person name="Pelletier E."/>
            <person name="Niang G."/>
            <person name="Scheremetjew M."/>
            <person name="Finn R."/>
            <person name="Kale V."/>
            <person name="Holt S."/>
            <person name="Cochrane G."/>
            <person name="Meng A."/>
            <person name="Brown T."/>
            <person name="Cohen L."/>
        </authorList>
    </citation>
    <scope>NUCLEOTIDE SEQUENCE</scope>
    <source>
        <strain evidence="3">CCMP1510</strain>
    </source>
</reference>
<feature type="compositionally biased region" description="Basic and acidic residues" evidence="2">
    <location>
        <begin position="262"/>
        <end position="282"/>
    </location>
</feature>
<feature type="region of interest" description="Disordered" evidence="2">
    <location>
        <begin position="406"/>
        <end position="458"/>
    </location>
</feature>
<dbReference type="GO" id="GO:0035253">
    <property type="term" value="C:ciliary rootlet"/>
    <property type="evidence" value="ECO:0007669"/>
    <property type="project" value="TreeGrafter"/>
</dbReference>
<keyword evidence="1" id="KW-0175">Coiled coil</keyword>
<sequence>MEEWRKRRELARKDFASELRGDLSKADEIRLQQALRAQKKILLELRAKHEFLQKEAAQLESTFLAIRQASGVHSLDEVVDKFQSQEGNRQSLMNEKKEAEERLTNAKNTKYQLDNKFAQLKASGIGSNEMNRDIAQQLETEITHCRLDLKTSNASCQRLESILVALRQGAIGLYQRLRPFVHLLEGEGTIPAAALPNFDHRQSAEPVCSIDSIDAIHVTEILLSKMVEIISGATTTNNDADQDETSQTIKDDSCTKNTFEHTQQEKEGEKQFQHTAISHDSEQNNDWRLPSPKNNIRVMSTTQRKSAETVQAGTIDESFLGPEIGQASQSEPSETTNELNSANALTDQAGNIEIIHNNAHEDVVPSRSFLKLSSSRQHHEMLRRIEHDSRKKRNIEMADLSQFDRRQISTRAARKKAQNEANDRLSTQPSCYQPPFSKSKESAVDRSLELLHQSPTLE</sequence>
<evidence type="ECO:0000256" key="1">
    <source>
        <dbReference type="SAM" id="Coils"/>
    </source>
</evidence>
<dbReference type="GO" id="GO:0003341">
    <property type="term" value="P:cilium movement"/>
    <property type="evidence" value="ECO:0007669"/>
    <property type="project" value="InterPro"/>
</dbReference>
<gene>
    <name evidence="3" type="ORF">ALAG00032_LOCUS1665</name>
</gene>
<evidence type="ECO:0000313" key="3">
    <source>
        <dbReference type="EMBL" id="CAE0360933.1"/>
    </source>
</evidence>
<dbReference type="GO" id="GO:0036158">
    <property type="term" value="P:outer dynein arm assembly"/>
    <property type="evidence" value="ECO:0007669"/>
    <property type="project" value="InterPro"/>
</dbReference>
<feature type="compositionally biased region" description="Basic and acidic residues" evidence="2">
    <location>
        <begin position="438"/>
        <end position="449"/>
    </location>
</feature>
<dbReference type="InterPro" id="IPR033192">
    <property type="entry name" value="ODAD3"/>
</dbReference>
<dbReference type="AlphaFoldDB" id="A0A7S3JSC0"/>
<dbReference type="EMBL" id="HBIJ01002431">
    <property type="protein sequence ID" value="CAE0360933.1"/>
    <property type="molecule type" value="Transcribed_RNA"/>
</dbReference>
<dbReference type="GO" id="GO:0036064">
    <property type="term" value="C:ciliary basal body"/>
    <property type="evidence" value="ECO:0007669"/>
    <property type="project" value="TreeGrafter"/>
</dbReference>